<dbReference type="PANTHER" id="PTHR43423">
    <property type="entry name" value="ABC TRANSPORTER I FAMILY MEMBER 17"/>
    <property type="match status" value="1"/>
</dbReference>
<dbReference type="InterPro" id="IPR027417">
    <property type="entry name" value="P-loop_NTPase"/>
</dbReference>
<dbReference type="AlphaFoldDB" id="A0A8J7S9C9"/>
<dbReference type="GO" id="GO:0016887">
    <property type="term" value="F:ATP hydrolysis activity"/>
    <property type="evidence" value="ECO:0007669"/>
    <property type="project" value="InterPro"/>
</dbReference>
<dbReference type="EMBL" id="JAEMHM010000016">
    <property type="protein sequence ID" value="MBJ6726700.1"/>
    <property type="molecule type" value="Genomic_DNA"/>
</dbReference>
<dbReference type="Pfam" id="PF00005">
    <property type="entry name" value="ABC_tran"/>
    <property type="match status" value="1"/>
</dbReference>
<evidence type="ECO:0000313" key="6">
    <source>
        <dbReference type="Proteomes" id="UP000636888"/>
    </source>
</evidence>
<keyword evidence="2" id="KW-0547">Nucleotide-binding</keyword>
<dbReference type="Gene3D" id="3.40.50.300">
    <property type="entry name" value="P-loop containing nucleotide triphosphate hydrolases"/>
    <property type="match status" value="1"/>
</dbReference>
<dbReference type="SMART" id="SM00382">
    <property type="entry name" value="AAA"/>
    <property type="match status" value="1"/>
</dbReference>
<keyword evidence="1" id="KW-0813">Transport</keyword>
<dbReference type="InterPro" id="IPR003439">
    <property type="entry name" value="ABC_transporter-like_ATP-bd"/>
</dbReference>
<dbReference type="InterPro" id="IPR003593">
    <property type="entry name" value="AAA+_ATPase"/>
</dbReference>
<organism evidence="5 6">
    <name type="scientific">Geomesophilobacter sediminis</name>
    <dbReference type="NCBI Taxonomy" id="2798584"/>
    <lineage>
        <taxon>Bacteria</taxon>
        <taxon>Pseudomonadati</taxon>
        <taxon>Thermodesulfobacteriota</taxon>
        <taxon>Desulfuromonadia</taxon>
        <taxon>Geobacterales</taxon>
        <taxon>Geobacteraceae</taxon>
        <taxon>Geomesophilobacter</taxon>
    </lineage>
</organism>
<evidence type="ECO:0000256" key="3">
    <source>
        <dbReference type="ARBA" id="ARBA00022840"/>
    </source>
</evidence>
<dbReference type="PROSITE" id="PS50893">
    <property type="entry name" value="ABC_TRANSPORTER_2"/>
    <property type="match status" value="1"/>
</dbReference>
<evidence type="ECO:0000256" key="2">
    <source>
        <dbReference type="ARBA" id="ARBA00022741"/>
    </source>
</evidence>
<comment type="caution">
    <text evidence="5">The sequence shown here is derived from an EMBL/GenBank/DDBJ whole genome shotgun (WGS) entry which is preliminary data.</text>
</comment>
<accession>A0A8J7S9C9</accession>
<dbReference type="SUPFAM" id="SSF52540">
    <property type="entry name" value="P-loop containing nucleoside triphosphate hydrolases"/>
    <property type="match status" value="1"/>
</dbReference>
<dbReference type="GO" id="GO:0005524">
    <property type="term" value="F:ATP binding"/>
    <property type="evidence" value="ECO:0007669"/>
    <property type="project" value="UniProtKB-KW"/>
</dbReference>
<evidence type="ECO:0000259" key="4">
    <source>
        <dbReference type="PROSITE" id="PS50893"/>
    </source>
</evidence>
<dbReference type="RefSeq" id="WP_199385649.1">
    <property type="nucleotide sequence ID" value="NZ_JAEMHM010000016.1"/>
</dbReference>
<dbReference type="PROSITE" id="PS00211">
    <property type="entry name" value="ABC_TRANSPORTER_1"/>
    <property type="match status" value="1"/>
</dbReference>
<keyword evidence="3 5" id="KW-0067">ATP-binding</keyword>
<keyword evidence="6" id="KW-1185">Reference proteome</keyword>
<gene>
    <name evidence="5" type="ORF">JFN93_18465</name>
</gene>
<feature type="domain" description="ABC transporter" evidence="4">
    <location>
        <begin position="12"/>
        <end position="249"/>
    </location>
</feature>
<sequence>MGDGKDNQAVKIRVENVGVVRGVPGGSVVIVDDVSFAAGRGETTTIIGPSGSGKSTLIRLLNRLDEPSSGRIYLDDTETGTLDPLELRRRVAMVLQKPFMFPGSVLDNLQLPFRYRNAAPPSADSDEVRRAVALARLSPDFLDREARSLSGGEQQRVNLARALIGRPEVLLLDEPTSALDRPTADHLAATLHDVCRSEQLAIVMVTHDLRLAQHTADHLIYLEKGRVVEEGGAAELLARPQTEAFRQFLAEPAWEKESTDGK</sequence>
<protein>
    <submittedName>
        <fullName evidence="5">ATP-binding cassette domain-containing protein</fullName>
    </submittedName>
</protein>
<evidence type="ECO:0000256" key="1">
    <source>
        <dbReference type="ARBA" id="ARBA00022448"/>
    </source>
</evidence>
<dbReference type="Proteomes" id="UP000636888">
    <property type="component" value="Unassembled WGS sequence"/>
</dbReference>
<name>A0A8J7S9C9_9BACT</name>
<evidence type="ECO:0000313" key="5">
    <source>
        <dbReference type="EMBL" id="MBJ6726700.1"/>
    </source>
</evidence>
<proteinExistence type="predicted"/>
<dbReference type="PANTHER" id="PTHR43423:SF1">
    <property type="entry name" value="ABC TRANSPORTER I FAMILY MEMBER 17"/>
    <property type="match status" value="1"/>
</dbReference>
<reference evidence="5" key="1">
    <citation type="submission" date="2020-12" db="EMBL/GenBank/DDBJ databases">
        <title>Geomonas sp. Red875, isolated from river sediment.</title>
        <authorList>
            <person name="Xu Z."/>
            <person name="Zhang Z."/>
            <person name="Masuda Y."/>
            <person name="Itoh H."/>
            <person name="Senoo K."/>
        </authorList>
    </citation>
    <scope>NUCLEOTIDE SEQUENCE</scope>
    <source>
        <strain evidence="5">Red875</strain>
    </source>
</reference>
<dbReference type="InterPro" id="IPR017871">
    <property type="entry name" value="ABC_transporter-like_CS"/>
</dbReference>